<protein>
    <submittedName>
        <fullName evidence="1">Rrf2 family transcriptional regulator</fullName>
    </submittedName>
</protein>
<evidence type="ECO:0000313" key="1">
    <source>
        <dbReference type="EMBL" id="RJF93573.1"/>
    </source>
</evidence>
<dbReference type="PROSITE" id="PS01332">
    <property type="entry name" value="HTH_RRF2_1"/>
    <property type="match status" value="1"/>
</dbReference>
<keyword evidence="2" id="KW-1185">Reference proteome</keyword>
<dbReference type="NCBIfam" id="TIGR00738">
    <property type="entry name" value="rrf2_super"/>
    <property type="match status" value="1"/>
</dbReference>
<dbReference type="RefSeq" id="WP_119759888.1">
    <property type="nucleotide sequence ID" value="NZ_QYUM01000002.1"/>
</dbReference>
<organism evidence="1 2">
    <name type="scientific">Sphingomonas cavernae</name>
    <dbReference type="NCBI Taxonomy" id="2320861"/>
    <lineage>
        <taxon>Bacteria</taxon>
        <taxon>Pseudomonadati</taxon>
        <taxon>Pseudomonadota</taxon>
        <taxon>Alphaproteobacteria</taxon>
        <taxon>Sphingomonadales</taxon>
        <taxon>Sphingomonadaceae</taxon>
        <taxon>Sphingomonas</taxon>
    </lineage>
</organism>
<dbReference type="InterPro" id="IPR030489">
    <property type="entry name" value="TR_Rrf2-type_CS"/>
</dbReference>
<dbReference type="InterPro" id="IPR000944">
    <property type="entry name" value="Tscrpt_reg_Rrf2"/>
</dbReference>
<dbReference type="Proteomes" id="UP000286100">
    <property type="component" value="Unassembled WGS sequence"/>
</dbReference>
<dbReference type="InterPro" id="IPR036390">
    <property type="entry name" value="WH_DNA-bd_sf"/>
</dbReference>
<reference evidence="1 2" key="1">
    <citation type="submission" date="2018-09" db="EMBL/GenBank/DDBJ databases">
        <authorList>
            <person name="Zhu H."/>
        </authorList>
    </citation>
    <scope>NUCLEOTIDE SEQUENCE [LARGE SCALE GENOMIC DNA]</scope>
    <source>
        <strain evidence="1 2">K2R01-6</strain>
    </source>
</reference>
<dbReference type="PANTHER" id="PTHR33221">
    <property type="entry name" value="WINGED HELIX-TURN-HELIX TRANSCRIPTIONAL REGULATOR, RRF2 FAMILY"/>
    <property type="match status" value="1"/>
</dbReference>
<dbReference type="InterPro" id="IPR036388">
    <property type="entry name" value="WH-like_DNA-bd_sf"/>
</dbReference>
<accession>A0A418WQQ5</accession>
<dbReference type="SUPFAM" id="SSF46785">
    <property type="entry name" value="Winged helix' DNA-binding domain"/>
    <property type="match status" value="1"/>
</dbReference>
<dbReference type="AlphaFoldDB" id="A0A418WQQ5"/>
<dbReference type="EMBL" id="QYUM01000002">
    <property type="protein sequence ID" value="RJF93573.1"/>
    <property type="molecule type" value="Genomic_DNA"/>
</dbReference>
<evidence type="ECO:0000313" key="2">
    <source>
        <dbReference type="Proteomes" id="UP000286100"/>
    </source>
</evidence>
<dbReference type="Gene3D" id="1.10.10.10">
    <property type="entry name" value="Winged helix-like DNA-binding domain superfamily/Winged helix DNA-binding domain"/>
    <property type="match status" value="1"/>
</dbReference>
<name>A0A418WQQ5_9SPHN</name>
<comment type="caution">
    <text evidence="1">The sequence shown here is derived from an EMBL/GenBank/DDBJ whole genome shotgun (WGS) entry which is preliminary data.</text>
</comment>
<sequence>MRLSSLADYAVVMMAAAARHCGAGAGLDPATRKHVKMNATTLSAETGIPLPTAQKLVSRLSAAGLIESSRGTGGGIRLARPPAAISLADVIEAVEGPIAMTPCAEHGAHDCGLEDECRVRPHMNAVTGAVRGALAGVTLASLSGRAH</sequence>
<dbReference type="GO" id="GO:0003700">
    <property type="term" value="F:DNA-binding transcription factor activity"/>
    <property type="evidence" value="ECO:0007669"/>
    <property type="project" value="TreeGrafter"/>
</dbReference>
<proteinExistence type="predicted"/>
<dbReference type="PANTHER" id="PTHR33221:SF2">
    <property type="entry name" value="TRANSCRIPTIONAL REGULATOR"/>
    <property type="match status" value="1"/>
</dbReference>
<dbReference type="OrthoDB" id="9808360at2"/>
<dbReference type="Pfam" id="PF02082">
    <property type="entry name" value="Rrf2"/>
    <property type="match status" value="1"/>
</dbReference>
<dbReference type="PROSITE" id="PS51197">
    <property type="entry name" value="HTH_RRF2_2"/>
    <property type="match status" value="1"/>
</dbReference>
<gene>
    <name evidence="1" type="ORF">D3876_04450</name>
</gene>
<dbReference type="GO" id="GO:0005829">
    <property type="term" value="C:cytosol"/>
    <property type="evidence" value="ECO:0007669"/>
    <property type="project" value="TreeGrafter"/>
</dbReference>